<dbReference type="AlphaFoldDB" id="A4CPJ9"/>
<feature type="domain" description="Peptidase S9 prolyl oligopeptidase catalytic" evidence="3">
    <location>
        <begin position="284"/>
        <end position="329"/>
    </location>
</feature>
<reference evidence="5 6" key="1">
    <citation type="journal article" date="2009" name="J. Bacteriol.">
        <title>Complete genome sequence of Robiginitalea biformata HTCC2501.</title>
        <authorList>
            <person name="Oh H.M."/>
            <person name="Giovannoni S.J."/>
            <person name="Lee K."/>
            <person name="Ferriera S."/>
            <person name="Johnson J."/>
            <person name="Cho J.C."/>
        </authorList>
    </citation>
    <scope>NUCLEOTIDE SEQUENCE [LARGE SCALE GENOMIC DNA]</scope>
    <source>
        <strain evidence="6">ATCC BAA-864 / HTCC2501 / KCTC 12146</strain>
    </source>
</reference>
<evidence type="ECO:0000313" key="6">
    <source>
        <dbReference type="Proteomes" id="UP000009049"/>
    </source>
</evidence>
<feature type="domain" description="Esterase Ig-like N-terminal" evidence="4">
    <location>
        <begin position="45"/>
        <end position="170"/>
    </location>
</feature>
<dbReference type="Pfam" id="PF18435">
    <property type="entry name" value="EstA_Ig_like"/>
    <property type="match status" value="1"/>
</dbReference>
<dbReference type="InterPro" id="IPR029058">
    <property type="entry name" value="AB_hydrolase_fold"/>
</dbReference>
<proteinExistence type="predicted"/>
<dbReference type="Gene3D" id="3.40.50.1820">
    <property type="entry name" value="alpha/beta hydrolase"/>
    <property type="match status" value="1"/>
</dbReference>
<dbReference type="KEGG" id="rbi:RB2501_02810"/>
<accession>A4CPJ9</accession>
<dbReference type="Gene3D" id="2.60.40.2180">
    <property type="match status" value="1"/>
</dbReference>
<dbReference type="STRING" id="313596.RB2501_02810"/>
<dbReference type="PANTHER" id="PTHR43037">
    <property type="entry name" value="UNNAMED PRODUCT-RELATED"/>
    <property type="match status" value="1"/>
</dbReference>
<evidence type="ECO:0000259" key="3">
    <source>
        <dbReference type="Pfam" id="PF00326"/>
    </source>
</evidence>
<gene>
    <name evidence="5" type="ordered locus">RB2501_02810</name>
</gene>
<dbReference type="GO" id="GO:0006508">
    <property type="term" value="P:proteolysis"/>
    <property type="evidence" value="ECO:0007669"/>
    <property type="project" value="InterPro"/>
</dbReference>
<dbReference type="Proteomes" id="UP000009049">
    <property type="component" value="Chromosome"/>
</dbReference>
<dbReference type="eggNOG" id="COG4099">
    <property type="taxonomic scope" value="Bacteria"/>
</dbReference>
<organism evidence="5 6">
    <name type="scientific">Robiginitalea biformata (strain ATCC BAA-864 / DSM 15991 / KCTC 12146 / HTCC2501)</name>
    <dbReference type="NCBI Taxonomy" id="313596"/>
    <lineage>
        <taxon>Bacteria</taxon>
        <taxon>Pseudomonadati</taxon>
        <taxon>Bacteroidota</taxon>
        <taxon>Flavobacteriia</taxon>
        <taxon>Flavobacteriales</taxon>
        <taxon>Flavobacteriaceae</taxon>
        <taxon>Robiginitalea</taxon>
    </lineage>
</organism>
<dbReference type="InterPro" id="IPR001375">
    <property type="entry name" value="Peptidase_S9_cat"/>
</dbReference>
<dbReference type="SUPFAM" id="SSF53474">
    <property type="entry name" value="alpha/beta-Hydrolases"/>
    <property type="match status" value="1"/>
</dbReference>
<keyword evidence="2" id="KW-0378">Hydrolase</keyword>
<dbReference type="EMBL" id="CP001712">
    <property type="protein sequence ID" value="EAR14320.1"/>
    <property type="molecule type" value="Genomic_DNA"/>
</dbReference>
<dbReference type="GO" id="GO:0008236">
    <property type="term" value="F:serine-type peptidase activity"/>
    <property type="evidence" value="ECO:0007669"/>
    <property type="project" value="InterPro"/>
</dbReference>
<name>A4CPJ9_ROBBH</name>
<evidence type="ECO:0000256" key="2">
    <source>
        <dbReference type="ARBA" id="ARBA00022801"/>
    </source>
</evidence>
<evidence type="ECO:0000313" key="5">
    <source>
        <dbReference type="EMBL" id="EAR14320.1"/>
    </source>
</evidence>
<sequence>MHSTRKNNKPNILKKPNLMKQIKLLLILAILTGTSGTILAQNAGNYKILVEGFDWGPAVNKVVLEMGETLSEPPTGDFSVHATRTTDLAEIPEAMAAGPRTVLSTYVSDANGNRVAAGSHLTLVLAVGPQMPIGSPFQYAQNEKVRGNFWVDYRVAVTHLPTLRTWTEKTGRIMPLADSFDLEGSFQYAPGKSMSYAAFSPAAGGGKKPLIIWLHGGGEGGTDPTVALLGNRAANYASPDIQVLFGGAYVLVPQAPTFWMNREGGGYTRGDVEDIYNEGLMDLIKAYVADNPGIDPDRIYVGGCSNGGYMSLKLLLKDPDYFAAAFISALAYHAEYVTDAQIRSIRKVPIWFIHSKDDPVTLPEETAVPIYNRLLEAGARNVHFSYYDHVTDITNQYGGEGFHYSGHWSWIYSHANVARQDFDGGPVLVNGRPVTVMEWLAAQEN</sequence>
<evidence type="ECO:0000256" key="1">
    <source>
        <dbReference type="ARBA" id="ARBA00022729"/>
    </source>
</evidence>
<keyword evidence="6" id="KW-1185">Reference proteome</keyword>
<dbReference type="InterPro" id="IPR050955">
    <property type="entry name" value="Plant_Biomass_Hydrol_Est"/>
</dbReference>
<dbReference type="Pfam" id="PF00326">
    <property type="entry name" value="Peptidase_S9"/>
    <property type="match status" value="1"/>
</dbReference>
<dbReference type="PANTHER" id="PTHR43037:SF5">
    <property type="entry name" value="FERULOYL ESTERASE"/>
    <property type="match status" value="1"/>
</dbReference>
<dbReference type="InterPro" id="IPR041172">
    <property type="entry name" value="EstA_Ig-like_N"/>
</dbReference>
<protein>
    <submittedName>
        <fullName evidence="5">Putative glucan-binding protein D BglB-like protein</fullName>
    </submittedName>
</protein>
<evidence type="ECO:0000259" key="4">
    <source>
        <dbReference type="Pfam" id="PF18435"/>
    </source>
</evidence>
<keyword evidence="1" id="KW-0732">Signal</keyword>
<dbReference type="HOGENOM" id="CLU_035499_2_0_10"/>